<evidence type="ECO:0000256" key="6">
    <source>
        <dbReference type="ARBA" id="ARBA00022679"/>
    </source>
</evidence>
<evidence type="ECO:0000256" key="5">
    <source>
        <dbReference type="ARBA" id="ARBA00022505"/>
    </source>
</evidence>
<sequence length="423" mass="44696">MSLSCFDFGERMLTVDEARAAALELAPRPLGDEWQPLQNLHGRVLAQSLVSPIDVPQNTNSAMDGIALAWPEADGRLPESWALVGEVLAGHRHVGRLAPGECLRITTGAPLPIGADTVIMREQVELHDHRARVQHPDSVRKGQHVRFAGEDIARGAIALAAGTRLGSAELGLVASLGMAQALVHRRPRVAIFSTGDEVTAPGEPLPAAGIFDANRFSLAGLVAEHGGEVCDLGILPDDRDVMIAALAGAAGDADLVITSGGVSVGEADQVRAVLAEVGELGFWKIAIRPGRPLACGRLGTQQTPFFGLPGNPVAAMVTFLQFVAPVLRRLQGSEAPDPCRLTARAESDLPSRKGRVDFLRGIFYSDARGQLRVRSTGHQGSGILSSMVAANCLIEIAADCENVARDEVVTIQPFADICRGMPS</sequence>
<dbReference type="FunFam" id="3.40.980.10:FF:000004">
    <property type="entry name" value="Molybdopterin molybdenumtransferase"/>
    <property type="match status" value="1"/>
</dbReference>
<dbReference type="Proteomes" id="UP000252405">
    <property type="component" value="Unassembled WGS sequence"/>
</dbReference>
<dbReference type="Gene3D" id="3.40.980.10">
    <property type="entry name" value="MoaB/Mog-like domain"/>
    <property type="match status" value="1"/>
</dbReference>
<protein>
    <recommendedName>
        <fullName evidence="11">Molybdopterin molybdenumtransferase</fullName>
        <ecNumber evidence="11">2.10.1.1</ecNumber>
    </recommendedName>
</protein>
<evidence type="ECO:0000259" key="12">
    <source>
        <dbReference type="SMART" id="SM00852"/>
    </source>
</evidence>
<reference evidence="13 14" key="1">
    <citation type="submission" date="2018-07" db="EMBL/GenBank/DDBJ databases">
        <title>Halomonas montanilacus sp. nov., isolated from Lake Pengyan on Tibetan Plateau.</title>
        <authorList>
            <person name="Lu H."/>
            <person name="Xing P."/>
            <person name="Wu Q."/>
        </authorList>
    </citation>
    <scope>NUCLEOTIDE SEQUENCE [LARGE SCALE GENOMIC DNA]</scope>
    <source>
        <strain evidence="13 14">PYC7W</strain>
    </source>
</reference>
<evidence type="ECO:0000256" key="1">
    <source>
        <dbReference type="ARBA" id="ARBA00001946"/>
    </source>
</evidence>
<dbReference type="NCBIfam" id="TIGR00177">
    <property type="entry name" value="molyb_syn"/>
    <property type="match status" value="1"/>
</dbReference>
<comment type="catalytic activity">
    <reaction evidence="10">
        <text>adenylyl-molybdopterin + molybdate = Mo-molybdopterin + AMP + H(+)</text>
        <dbReference type="Rhea" id="RHEA:35047"/>
        <dbReference type="ChEBI" id="CHEBI:15378"/>
        <dbReference type="ChEBI" id="CHEBI:36264"/>
        <dbReference type="ChEBI" id="CHEBI:62727"/>
        <dbReference type="ChEBI" id="CHEBI:71302"/>
        <dbReference type="ChEBI" id="CHEBI:456215"/>
        <dbReference type="EC" id="2.10.1.1"/>
    </reaction>
</comment>
<dbReference type="PANTHER" id="PTHR10192">
    <property type="entry name" value="MOLYBDOPTERIN BIOSYNTHESIS PROTEIN"/>
    <property type="match status" value="1"/>
</dbReference>
<keyword evidence="9 11" id="KW-0501">Molybdenum cofactor biosynthesis</keyword>
<dbReference type="Pfam" id="PF00994">
    <property type="entry name" value="MoCF_biosynth"/>
    <property type="match status" value="1"/>
</dbReference>
<dbReference type="SUPFAM" id="SSF53218">
    <property type="entry name" value="Molybdenum cofactor biosynthesis proteins"/>
    <property type="match status" value="1"/>
</dbReference>
<organism evidence="13 14">
    <name type="scientific">Billgrantia montanilacus</name>
    <dbReference type="NCBI Taxonomy" id="2282305"/>
    <lineage>
        <taxon>Bacteria</taxon>
        <taxon>Pseudomonadati</taxon>
        <taxon>Pseudomonadota</taxon>
        <taxon>Gammaproteobacteria</taxon>
        <taxon>Oceanospirillales</taxon>
        <taxon>Halomonadaceae</taxon>
        <taxon>Billgrantia</taxon>
    </lineage>
</organism>
<dbReference type="InterPro" id="IPR038987">
    <property type="entry name" value="MoeA-like"/>
</dbReference>
<evidence type="ECO:0000256" key="11">
    <source>
        <dbReference type="RuleBase" id="RU365090"/>
    </source>
</evidence>
<dbReference type="InterPro" id="IPR036135">
    <property type="entry name" value="MoeA_linker/N_sf"/>
</dbReference>
<comment type="cofactor">
    <cofactor evidence="1 11">
        <name>Mg(2+)</name>
        <dbReference type="ChEBI" id="CHEBI:18420"/>
    </cofactor>
</comment>
<comment type="caution">
    <text evidence="13">The sequence shown here is derived from an EMBL/GenBank/DDBJ whole genome shotgun (WGS) entry which is preliminary data.</text>
</comment>
<dbReference type="CDD" id="cd00887">
    <property type="entry name" value="MoeA"/>
    <property type="match status" value="1"/>
</dbReference>
<dbReference type="Gene3D" id="3.90.105.10">
    <property type="entry name" value="Molybdopterin biosynthesis moea protein, domain 2"/>
    <property type="match status" value="1"/>
</dbReference>
<dbReference type="Pfam" id="PF03454">
    <property type="entry name" value="MoeA_C"/>
    <property type="match status" value="1"/>
</dbReference>
<accession>A0A368U326</accession>
<evidence type="ECO:0000256" key="4">
    <source>
        <dbReference type="ARBA" id="ARBA00010763"/>
    </source>
</evidence>
<dbReference type="PANTHER" id="PTHR10192:SF31">
    <property type="entry name" value="MOLYBDOPTERIN MOLYBDENUMTRANSFERASE"/>
    <property type="match status" value="1"/>
</dbReference>
<comment type="similarity">
    <text evidence="4 11">Belongs to the MoeA family.</text>
</comment>
<dbReference type="InterPro" id="IPR036688">
    <property type="entry name" value="MoeA_C_domain_IV_sf"/>
</dbReference>
<evidence type="ECO:0000256" key="7">
    <source>
        <dbReference type="ARBA" id="ARBA00022723"/>
    </source>
</evidence>
<dbReference type="EC" id="2.10.1.1" evidence="11"/>
<dbReference type="InterPro" id="IPR001453">
    <property type="entry name" value="MoaB/Mog_dom"/>
</dbReference>
<dbReference type="SUPFAM" id="SSF63867">
    <property type="entry name" value="MoeA C-terminal domain-like"/>
    <property type="match status" value="1"/>
</dbReference>
<keyword evidence="5 11" id="KW-0500">Molybdenum</keyword>
<dbReference type="NCBIfam" id="NF045515">
    <property type="entry name" value="Glp_gephyrin"/>
    <property type="match status" value="1"/>
</dbReference>
<evidence type="ECO:0000313" key="14">
    <source>
        <dbReference type="Proteomes" id="UP000252405"/>
    </source>
</evidence>
<gene>
    <name evidence="13" type="ORF">DU505_10400</name>
</gene>
<dbReference type="SMART" id="SM00852">
    <property type="entry name" value="MoCF_biosynth"/>
    <property type="match status" value="1"/>
</dbReference>
<feature type="domain" description="MoaB/Mog" evidence="12">
    <location>
        <begin position="190"/>
        <end position="329"/>
    </location>
</feature>
<keyword evidence="6 11" id="KW-0808">Transferase</keyword>
<keyword evidence="14" id="KW-1185">Reference proteome</keyword>
<name>A0A368U326_9GAMM</name>
<dbReference type="Gene3D" id="2.170.190.11">
    <property type="entry name" value="Molybdopterin biosynthesis moea protein, domain 3"/>
    <property type="match status" value="1"/>
</dbReference>
<dbReference type="EMBL" id="QPII01000006">
    <property type="protein sequence ID" value="RCV89443.1"/>
    <property type="molecule type" value="Genomic_DNA"/>
</dbReference>
<dbReference type="Pfam" id="PF03453">
    <property type="entry name" value="MoeA_N"/>
    <property type="match status" value="1"/>
</dbReference>
<dbReference type="GO" id="GO:0005829">
    <property type="term" value="C:cytosol"/>
    <property type="evidence" value="ECO:0007669"/>
    <property type="project" value="TreeGrafter"/>
</dbReference>
<evidence type="ECO:0000256" key="3">
    <source>
        <dbReference type="ARBA" id="ARBA00005046"/>
    </source>
</evidence>
<dbReference type="InterPro" id="IPR036425">
    <property type="entry name" value="MoaB/Mog-like_dom_sf"/>
</dbReference>
<dbReference type="GO" id="GO:0061599">
    <property type="term" value="F:molybdopterin molybdotransferase activity"/>
    <property type="evidence" value="ECO:0007669"/>
    <property type="project" value="UniProtKB-UniRule"/>
</dbReference>
<dbReference type="InterPro" id="IPR005111">
    <property type="entry name" value="MoeA_C_domain_IV"/>
</dbReference>
<evidence type="ECO:0000256" key="2">
    <source>
        <dbReference type="ARBA" id="ARBA00002901"/>
    </source>
</evidence>
<dbReference type="AlphaFoldDB" id="A0A368U326"/>
<dbReference type="InterPro" id="IPR005110">
    <property type="entry name" value="MoeA_linker/N"/>
</dbReference>
<dbReference type="Gene3D" id="2.40.340.10">
    <property type="entry name" value="MoeA, C-terminal, domain IV"/>
    <property type="match status" value="1"/>
</dbReference>
<keyword evidence="7 11" id="KW-0479">Metal-binding</keyword>
<evidence type="ECO:0000256" key="10">
    <source>
        <dbReference type="ARBA" id="ARBA00047317"/>
    </source>
</evidence>
<keyword evidence="8 11" id="KW-0460">Magnesium</keyword>
<proteinExistence type="inferred from homology"/>
<dbReference type="RefSeq" id="WP_114478922.1">
    <property type="nucleotide sequence ID" value="NZ_QPII01000006.1"/>
</dbReference>
<dbReference type="UniPathway" id="UPA00344"/>
<comment type="function">
    <text evidence="2 11">Catalyzes the insertion of molybdate into adenylated molybdopterin with the concomitant release of AMP.</text>
</comment>
<comment type="pathway">
    <text evidence="3 11">Cofactor biosynthesis; molybdopterin biosynthesis.</text>
</comment>
<dbReference type="SUPFAM" id="SSF63882">
    <property type="entry name" value="MoeA N-terminal region -like"/>
    <property type="match status" value="1"/>
</dbReference>
<dbReference type="GO" id="GO:0046872">
    <property type="term" value="F:metal ion binding"/>
    <property type="evidence" value="ECO:0007669"/>
    <property type="project" value="UniProtKB-UniRule"/>
</dbReference>
<evidence type="ECO:0000256" key="8">
    <source>
        <dbReference type="ARBA" id="ARBA00022842"/>
    </source>
</evidence>
<dbReference type="OrthoDB" id="9804758at2"/>
<dbReference type="GO" id="GO:0006777">
    <property type="term" value="P:Mo-molybdopterin cofactor biosynthetic process"/>
    <property type="evidence" value="ECO:0007669"/>
    <property type="project" value="UniProtKB-UniRule"/>
</dbReference>
<evidence type="ECO:0000256" key="9">
    <source>
        <dbReference type="ARBA" id="ARBA00023150"/>
    </source>
</evidence>
<evidence type="ECO:0000313" key="13">
    <source>
        <dbReference type="EMBL" id="RCV89443.1"/>
    </source>
</evidence>